<keyword evidence="1" id="KW-0614">Plasmid</keyword>
<geneLocation type="plasmid" evidence="2">
    <name>prapfh23c</name>
</geneLocation>
<evidence type="ECO:0000313" key="2">
    <source>
        <dbReference type="Proteomes" id="UP000220927"/>
    </source>
</evidence>
<reference evidence="1 2" key="1">
    <citation type="submission" date="2019-01" db="EMBL/GenBank/DDBJ databases">
        <title>Genomic insights into the origins and evolution of symbiotic genes in the Phaseolus vulgaris microsymbionts.</title>
        <authorList>
            <person name="Tong W."/>
        </authorList>
    </citation>
    <scope>NUCLEOTIDE SEQUENCE [LARGE SCALE GENOMIC DNA]</scope>
    <source>
        <strain evidence="1 2">FH23</strain>
        <plasmid evidence="2">prapfh23c</plasmid>
    </source>
</reference>
<accession>A0AAE5WTM7</accession>
<name>A0AAE5WTM7_9HYPH</name>
<organism evidence="1 2">
    <name type="scientific">Rhizobium acidisoli</name>
    <dbReference type="NCBI Taxonomy" id="1538158"/>
    <lineage>
        <taxon>Bacteria</taxon>
        <taxon>Pseudomonadati</taxon>
        <taxon>Pseudomonadota</taxon>
        <taxon>Alphaproteobacteria</taxon>
        <taxon>Hyphomicrobiales</taxon>
        <taxon>Rhizobiaceae</taxon>
        <taxon>Rhizobium/Agrobacterium group</taxon>
        <taxon>Rhizobium</taxon>
    </lineage>
</organism>
<gene>
    <name evidence="1" type="ORF">CO657_31305</name>
</gene>
<proteinExistence type="predicted"/>
<keyword evidence="2" id="KW-1185">Reference proteome</keyword>
<dbReference type="EMBL" id="CP035001">
    <property type="protein sequence ID" value="QAS82292.1"/>
    <property type="molecule type" value="Genomic_DNA"/>
</dbReference>
<sequence length="83" mass="8949">MGERCNPGQVRFGFRPARSGFDLAPRFYPALSSLQRFVRCSPILGQRELEFPGLLAQLGGGAEEPFISEIGTLLPIAIARGSG</sequence>
<dbReference type="Proteomes" id="UP000220927">
    <property type="component" value="Plasmid pRapFH23c"/>
</dbReference>
<dbReference type="AlphaFoldDB" id="A0AAE5WTM7"/>
<evidence type="ECO:0000313" key="1">
    <source>
        <dbReference type="EMBL" id="QAS82292.1"/>
    </source>
</evidence>
<dbReference type="KEGG" id="rad:CO657_31305"/>
<protein>
    <submittedName>
        <fullName evidence="1">Uncharacterized protein</fullName>
    </submittedName>
</protein>